<keyword evidence="2" id="KW-0067">ATP-binding</keyword>
<keyword evidence="4" id="KW-0472">Membrane</keyword>
<evidence type="ECO:0008006" key="7">
    <source>
        <dbReference type="Google" id="ProtNLM"/>
    </source>
</evidence>
<evidence type="ECO:0000313" key="5">
    <source>
        <dbReference type="EMBL" id="OQX00411.1"/>
    </source>
</evidence>
<feature type="transmembrane region" description="Helical" evidence="4">
    <location>
        <begin position="455"/>
        <end position="476"/>
    </location>
</feature>
<protein>
    <recommendedName>
        <fullName evidence="7">Polysaccharide chain length determinant N-terminal domain-containing protein</fullName>
    </recommendedName>
</protein>
<evidence type="ECO:0000256" key="4">
    <source>
        <dbReference type="SAM" id="Phobius"/>
    </source>
</evidence>
<feature type="coiled-coil region" evidence="3">
    <location>
        <begin position="290"/>
        <end position="338"/>
    </location>
</feature>
<dbReference type="EMBL" id="MTEJ01000646">
    <property type="protein sequence ID" value="OQX00411.1"/>
    <property type="molecule type" value="Genomic_DNA"/>
</dbReference>
<keyword evidence="4" id="KW-0812">Transmembrane</keyword>
<dbReference type="GO" id="GO:0004713">
    <property type="term" value="F:protein tyrosine kinase activity"/>
    <property type="evidence" value="ECO:0007669"/>
    <property type="project" value="TreeGrafter"/>
</dbReference>
<comment type="caution">
    <text evidence="5">The sequence shown here is derived from an EMBL/GenBank/DDBJ whole genome shotgun (WGS) entry which is preliminary data.</text>
</comment>
<dbReference type="Gene3D" id="3.40.50.300">
    <property type="entry name" value="P-loop containing nucleotide triphosphate hydrolases"/>
    <property type="match status" value="1"/>
</dbReference>
<proteinExistence type="predicted"/>
<reference evidence="5 6" key="1">
    <citation type="submission" date="2017-01" db="EMBL/GenBank/DDBJ databases">
        <title>Novel large sulfur bacteria in the metagenomes of groundwater-fed chemosynthetic microbial mats in the Lake Huron basin.</title>
        <authorList>
            <person name="Sharrar A.M."/>
            <person name="Flood B.E."/>
            <person name="Bailey J.V."/>
            <person name="Jones D.S."/>
            <person name="Biddanda B."/>
            <person name="Ruberg S.A."/>
            <person name="Marcus D.N."/>
            <person name="Dick G.J."/>
        </authorList>
    </citation>
    <scope>NUCLEOTIDE SEQUENCE [LARGE SCALE GENOMIC DNA]</scope>
    <source>
        <strain evidence="5">A8</strain>
    </source>
</reference>
<keyword evidence="3" id="KW-0175">Coiled coil</keyword>
<evidence type="ECO:0000256" key="2">
    <source>
        <dbReference type="ARBA" id="ARBA00022840"/>
    </source>
</evidence>
<keyword evidence="1" id="KW-0547">Nucleotide-binding</keyword>
<evidence type="ECO:0000256" key="3">
    <source>
        <dbReference type="SAM" id="Coils"/>
    </source>
</evidence>
<sequence>MELKLILAIFVRHKRLIRNIIAGVVLIFVVLTLLVEPRYVTKARVYLRKSPASNIFFNATGSLASVDSQVEETERYNYLAVATSLPVMEKVINDLQLTRSRKIVQLFEMIPFASAAFNAMGIQRSSKAMLPSELRQKELIAFFFPRPLVSVKQFEDTDVLEITASYATLDGSIALANAVASAFIFQLGEMQQADFIRLQKVAEEAVPIAEERLKGAQAQVQHFKKQCGYVDITTYTTQLVDKITTIRGRIEENGLLLAGARSKLVAIQADLDNRPEFRKTSIEFERNPTIDTLQTSLQTLYLNLAEARTQYTDKHPVVATYEVQLADIKKRMQEETEKIFSSDTLTTDTVFETLTSSFSEVTVAIANYESIIAADRELLATYEHKLHLLPETAATYARLSAAVTAAEAFYTTLLTSLERLKTAERIHYSDVTLLDPAVYPATHWKAKYPKLFGKLAIGLILGTILGLGAGLLVEYLDETVRDLASLAEEMEMLDLGGVPLFSDADNLIRNADMPPLLREAMRRVVVRLRQYTAGQLAGGILLSSPGRGEGKVFVGACLGRTLAMLGQRTLLVDGDMHEPHLHTALGIDNGVGFADCLEGGAHLEQVAREFCPNFDVVTAGRVSADPCRWVDSPALETFLTVARQRYDVVLVTSPPLNEVVDAAVYVPRFDMCFIIAAYGCTERSHYLAAARALSPAGSLRVALLNKVLPIVHHKYQGHRSSSTVFANFLSGMKNRYGRA</sequence>
<dbReference type="CDD" id="cd05387">
    <property type="entry name" value="BY-kinase"/>
    <property type="match status" value="1"/>
</dbReference>
<gene>
    <name evidence="5" type="ORF">BWK73_48505</name>
</gene>
<dbReference type="PANTHER" id="PTHR32309">
    <property type="entry name" value="TYROSINE-PROTEIN KINASE"/>
    <property type="match status" value="1"/>
</dbReference>
<feature type="transmembrane region" description="Helical" evidence="4">
    <location>
        <begin position="20"/>
        <end position="40"/>
    </location>
</feature>
<evidence type="ECO:0000313" key="6">
    <source>
        <dbReference type="Proteomes" id="UP000192491"/>
    </source>
</evidence>
<dbReference type="Proteomes" id="UP000192491">
    <property type="component" value="Unassembled WGS sequence"/>
</dbReference>
<dbReference type="SUPFAM" id="SSF52540">
    <property type="entry name" value="P-loop containing nucleoside triphosphate hydrolases"/>
    <property type="match status" value="1"/>
</dbReference>
<dbReference type="GO" id="GO:0005886">
    <property type="term" value="C:plasma membrane"/>
    <property type="evidence" value="ECO:0007669"/>
    <property type="project" value="TreeGrafter"/>
</dbReference>
<organism evidence="5 6">
    <name type="scientific">Thiothrix lacustris</name>
    <dbReference type="NCBI Taxonomy" id="525917"/>
    <lineage>
        <taxon>Bacteria</taxon>
        <taxon>Pseudomonadati</taxon>
        <taxon>Pseudomonadota</taxon>
        <taxon>Gammaproteobacteria</taxon>
        <taxon>Thiotrichales</taxon>
        <taxon>Thiotrichaceae</taxon>
        <taxon>Thiothrix</taxon>
    </lineage>
</organism>
<accession>A0A1Y1Q9B4</accession>
<dbReference type="InterPro" id="IPR050445">
    <property type="entry name" value="Bact_polysacc_biosynth/exp"/>
</dbReference>
<dbReference type="InterPro" id="IPR005702">
    <property type="entry name" value="Wzc-like_C"/>
</dbReference>
<keyword evidence="4" id="KW-1133">Transmembrane helix</keyword>
<evidence type="ECO:0000256" key="1">
    <source>
        <dbReference type="ARBA" id="ARBA00022741"/>
    </source>
</evidence>
<dbReference type="AlphaFoldDB" id="A0A1Y1Q9B4"/>
<dbReference type="InterPro" id="IPR027417">
    <property type="entry name" value="P-loop_NTPase"/>
</dbReference>
<dbReference type="PANTHER" id="PTHR32309:SF13">
    <property type="entry name" value="FERRIC ENTEROBACTIN TRANSPORT PROTEIN FEPE"/>
    <property type="match status" value="1"/>
</dbReference>
<name>A0A1Y1Q9B4_9GAMM</name>